<reference evidence="3 4" key="1">
    <citation type="submission" date="2024-05" db="EMBL/GenBank/DDBJ databases">
        <title>Genome sequencing and assembly of Indian major carp, Cirrhinus mrigala (Hamilton, 1822).</title>
        <authorList>
            <person name="Mohindra V."/>
            <person name="Chowdhury L.M."/>
            <person name="Lal K."/>
            <person name="Jena J.K."/>
        </authorList>
    </citation>
    <scope>NUCLEOTIDE SEQUENCE [LARGE SCALE GENOMIC DNA]</scope>
    <source>
        <strain evidence="3">CM1030</strain>
        <tissue evidence="3">Blood</tissue>
    </source>
</reference>
<dbReference type="AlphaFoldDB" id="A0ABD0QZH5"/>
<dbReference type="Pfam" id="PF17887">
    <property type="entry name" value="Jak1_Phl"/>
    <property type="match status" value="1"/>
</dbReference>
<evidence type="ECO:0000313" key="3">
    <source>
        <dbReference type="EMBL" id="KAL0191157.1"/>
    </source>
</evidence>
<evidence type="ECO:0000256" key="1">
    <source>
        <dbReference type="SAM" id="MobiDB-lite"/>
    </source>
</evidence>
<evidence type="ECO:0000313" key="4">
    <source>
        <dbReference type="Proteomes" id="UP001529510"/>
    </source>
</evidence>
<dbReference type="EMBL" id="JAMKFB020000006">
    <property type="protein sequence ID" value="KAL0191157.1"/>
    <property type="molecule type" value="Genomic_DNA"/>
</dbReference>
<dbReference type="InterPro" id="IPR051286">
    <property type="entry name" value="JAK"/>
</dbReference>
<feature type="non-terminal residue" evidence="3">
    <location>
        <position position="1"/>
    </location>
</feature>
<organism evidence="3 4">
    <name type="scientific">Cirrhinus mrigala</name>
    <name type="common">Mrigala</name>
    <dbReference type="NCBI Taxonomy" id="683832"/>
    <lineage>
        <taxon>Eukaryota</taxon>
        <taxon>Metazoa</taxon>
        <taxon>Chordata</taxon>
        <taxon>Craniata</taxon>
        <taxon>Vertebrata</taxon>
        <taxon>Euteleostomi</taxon>
        <taxon>Actinopterygii</taxon>
        <taxon>Neopterygii</taxon>
        <taxon>Teleostei</taxon>
        <taxon>Ostariophysi</taxon>
        <taxon>Cypriniformes</taxon>
        <taxon>Cyprinidae</taxon>
        <taxon>Labeoninae</taxon>
        <taxon>Labeonini</taxon>
        <taxon>Cirrhinus</taxon>
    </lineage>
</organism>
<dbReference type="Proteomes" id="UP001529510">
    <property type="component" value="Unassembled WGS sequence"/>
</dbReference>
<feature type="domain" description="FERM" evidence="2">
    <location>
        <begin position="1"/>
        <end position="152"/>
    </location>
</feature>
<feature type="region of interest" description="Disordered" evidence="1">
    <location>
        <begin position="116"/>
        <end position="135"/>
    </location>
</feature>
<dbReference type="InterPro" id="IPR041381">
    <property type="entry name" value="JAK1-3/TYK2_PHL_dom"/>
</dbReference>
<comment type="caution">
    <text evidence="3">The sequence shown here is derived from an EMBL/GenBank/DDBJ whole genome shotgun (WGS) entry which is preliminary data.</text>
</comment>
<dbReference type="PROSITE" id="PS50057">
    <property type="entry name" value="FERM_3"/>
    <property type="match status" value="1"/>
</dbReference>
<dbReference type="PANTHER" id="PTHR45807:SF5">
    <property type="entry name" value="TYROSINE-PROTEIN KINASE JAK1"/>
    <property type="match status" value="1"/>
</dbReference>
<name>A0ABD0QZH5_CIRMR</name>
<proteinExistence type="predicted"/>
<feature type="compositionally biased region" description="Basic and acidic residues" evidence="1">
    <location>
        <begin position="121"/>
        <end position="135"/>
    </location>
</feature>
<sequence length="152" mass="17557">YKRFIPDSLNRTIKQRNFLTRIRISNVFRNFLNEFNSKTIQDSNITLYDLKVKYLSTLETVEPKSLKVSTETEGSPAHTLPLGDDGMGYEVQVSGATGISWRRKPVPNLLTVKEKNKSKKIKSDNKQKNDKKKDSGWTLFSDFYEITHIVIK</sequence>
<dbReference type="PANTHER" id="PTHR45807">
    <property type="entry name" value="TYROSINE-PROTEIN KINASE HOPSCOTCH"/>
    <property type="match status" value="1"/>
</dbReference>
<feature type="non-terminal residue" evidence="3">
    <location>
        <position position="152"/>
    </location>
</feature>
<dbReference type="Pfam" id="PF18377">
    <property type="entry name" value="FERM_F2"/>
    <property type="match status" value="1"/>
</dbReference>
<keyword evidence="4" id="KW-1185">Reference proteome</keyword>
<gene>
    <name evidence="3" type="ORF">M9458_013855</name>
</gene>
<evidence type="ECO:0000259" key="2">
    <source>
        <dbReference type="PROSITE" id="PS50057"/>
    </source>
</evidence>
<accession>A0ABD0QZH5</accession>
<dbReference type="InterPro" id="IPR000299">
    <property type="entry name" value="FERM_domain"/>
</dbReference>
<protein>
    <recommendedName>
        <fullName evidence="2">FERM domain-containing protein</fullName>
    </recommendedName>
</protein>
<feature type="region of interest" description="Disordered" evidence="1">
    <location>
        <begin position="65"/>
        <end position="86"/>
    </location>
</feature>
<dbReference type="InterPro" id="IPR041046">
    <property type="entry name" value="FERM_F2"/>
</dbReference>